<dbReference type="OrthoDB" id="2742220at2759"/>
<feature type="transmembrane region" description="Helical" evidence="1">
    <location>
        <begin position="117"/>
        <end position="138"/>
    </location>
</feature>
<dbReference type="EMBL" id="OOIP01000001">
    <property type="protein sequence ID" value="SPO34851.1"/>
    <property type="molecule type" value="Genomic_DNA"/>
</dbReference>
<reference evidence="2 3" key="1">
    <citation type="submission" date="2018-03" db="EMBL/GenBank/DDBJ databases">
        <authorList>
            <person name="Guldener U."/>
        </authorList>
    </citation>
    <scope>NUCLEOTIDE SEQUENCE [LARGE SCALE GENOMIC DNA]</scope>
    <source>
        <strain evidence="2 3">DAOM196992</strain>
    </source>
</reference>
<organism evidence="2 3">
    <name type="scientific">Pseudozyma flocculosa</name>
    <dbReference type="NCBI Taxonomy" id="84751"/>
    <lineage>
        <taxon>Eukaryota</taxon>
        <taxon>Fungi</taxon>
        <taxon>Dikarya</taxon>
        <taxon>Basidiomycota</taxon>
        <taxon>Ustilaginomycotina</taxon>
        <taxon>Ustilaginomycetes</taxon>
        <taxon>Ustilaginales</taxon>
        <taxon>Ustilaginaceae</taxon>
        <taxon>Pseudozyma</taxon>
    </lineage>
</organism>
<accession>A0A5C3EUV5</accession>
<keyword evidence="1" id="KW-0472">Membrane</keyword>
<feature type="transmembrane region" description="Helical" evidence="1">
    <location>
        <begin position="175"/>
        <end position="198"/>
    </location>
</feature>
<proteinExistence type="predicted"/>
<feature type="transmembrane region" description="Helical" evidence="1">
    <location>
        <begin position="87"/>
        <end position="110"/>
    </location>
</feature>
<dbReference type="Proteomes" id="UP000323386">
    <property type="component" value="Unassembled WGS sequence"/>
</dbReference>
<name>A0A5C3EUV5_9BASI</name>
<feature type="transmembrane region" description="Helical" evidence="1">
    <location>
        <begin position="210"/>
        <end position="230"/>
    </location>
</feature>
<evidence type="ECO:0000313" key="3">
    <source>
        <dbReference type="Proteomes" id="UP000323386"/>
    </source>
</evidence>
<keyword evidence="3" id="KW-1185">Reference proteome</keyword>
<gene>
    <name evidence="2" type="ORF">PSFLO_00322</name>
</gene>
<evidence type="ECO:0000256" key="1">
    <source>
        <dbReference type="SAM" id="Phobius"/>
    </source>
</evidence>
<feature type="transmembrane region" description="Helical" evidence="1">
    <location>
        <begin position="16"/>
        <end position="34"/>
    </location>
</feature>
<sequence length="406" mass="43848">MTNWSDPAEIAKELQAAKLMVMICLGYAVCDLSYTWRFDLDLITGRRGSRKWPQLLYVLAKLGFWPYIAVTFAVAEPPAFLQCNALVYASEALMGVMTCCCSGLLAFRAVAVWNGRAFKVVASVVTILFLALVGIWMAGVPDVKAVWIEGPGPVWIKNQGTCTFLPIPKIYGVKFIATVVFDAIVLLLTVAGVMAMTTRSRIGTILVEQGIFYFGATLVMNVFLVSFTYAELNPLMSNILNVPTQTVSLIVATRLYMMLCDKVKPVVSSQGQGSSGSGGGAYGSSLGYKSNGSSSTAGAKIKNVFRLNKDDGHALPEAFGMRSNSESNSVHLTVDVHSASQEKFSLSTGKDDDLELGRAHPYAHSQMMAHGSHRSSPAQVQVSEQMTVATGPVPAYLDGLEDLRKK</sequence>
<feature type="transmembrane region" description="Helical" evidence="1">
    <location>
        <begin position="55"/>
        <end position="75"/>
    </location>
</feature>
<evidence type="ECO:0000313" key="2">
    <source>
        <dbReference type="EMBL" id="SPO34851.1"/>
    </source>
</evidence>
<keyword evidence="1" id="KW-0812">Transmembrane</keyword>
<protein>
    <submittedName>
        <fullName evidence="2">Uncharacterized protein</fullName>
    </submittedName>
</protein>
<keyword evidence="1" id="KW-1133">Transmembrane helix</keyword>
<dbReference type="AlphaFoldDB" id="A0A5C3EUV5"/>